<evidence type="ECO:0000313" key="1">
    <source>
        <dbReference type="EMBL" id="PXX79528.1"/>
    </source>
</evidence>
<evidence type="ECO:0000313" key="2">
    <source>
        <dbReference type="Proteomes" id="UP000247555"/>
    </source>
</evidence>
<dbReference type="RefSeq" id="WP_158281757.1">
    <property type="nucleotide sequence ID" value="NZ_QJKI01000006.1"/>
</dbReference>
<dbReference type="Proteomes" id="UP000247555">
    <property type="component" value="Unassembled WGS sequence"/>
</dbReference>
<reference evidence="1 2" key="1">
    <citation type="submission" date="2018-05" db="EMBL/GenBank/DDBJ databases">
        <title>Genomic Encyclopedia of Type Strains, Phase IV (KMG-IV): sequencing the most valuable type-strain genomes for metagenomic binning, comparative biology and taxonomic classification.</title>
        <authorList>
            <person name="Goeker M."/>
        </authorList>
    </citation>
    <scope>NUCLEOTIDE SEQUENCE [LARGE SCALE GENOMIC DNA]</scope>
    <source>
        <strain evidence="1 2">DSM 29661</strain>
    </source>
</reference>
<gene>
    <name evidence="1" type="ORF">DFR34_106164</name>
</gene>
<dbReference type="AlphaFoldDB" id="A0A318KRU7"/>
<accession>A0A318KRU7</accession>
<dbReference type="Pfam" id="PF04891">
    <property type="entry name" value="NifQ"/>
    <property type="match status" value="1"/>
</dbReference>
<organism evidence="1 2">
    <name type="scientific">Rivihabitans pingtungensis</name>
    <dbReference type="NCBI Taxonomy" id="1054498"/>
    <lineage>
        <taxon>Bacteria</taxon>
        <taxon>Pseudomonadati</taxon>
        <taxon>Pseudomonadota</taxon>
        <taxon>Betaproteobacteria</taxon>
        <taxon>Neisseriales</taxon>
        <taxon>Aquaspirillaceae</taxon>
        <taxon>Rivihabitans</taxon>
    </lineage>
</organism>
<dbReference type="GO" id="GO:0030151">
    <property type="term" value="F:molybdenum ion binding"/>
    <property type="evidence" value="ECO:0007669"/>
    <property type="project" value="InterPro"/>
</dbReference>
<dbReference type="EMBL" id="QJKI01000006">
    <property type="protein sequence ID" value="PXX79528.1"/>
    <property type="molecule type" value="Genomic_DNA"/>
</dbReference>
<sequence length="192" mass="20898">MIPPDRLHHRALLCASLLQGDAGPAPVDEGNRSLLASLLAGQRAGLGCLPPQLGLADNDFAAMLAAYFPTARLPAPWPAASPERVPEWDELVQFLLDHRAGEQAEPRWMAQILAAACAGRDHLWQDLGLTGRHELSQLIALNFPALAQANDGDMKWKKFIYRQLCAREGIYVCPAPSCQACHDRPACFGPES</sequence>
<protein>
    <submittedName>
        <fullName evidence="1">Nitrogen fixation protein NifQ</fullName>
    </submittedName>
</protein>
<comment type="caution">
    <text evidence="1">The sequence shown here is derived from an EMBL/GenBank/DDBJ whole genome shotgun (WGS) entry which is preliminary data.</text>
</comment>
<name>A0A318KRU7_9NEIS</name>
<dbReference type="OrthoDB" id="192277at2"/>
<proteinExistence type="predicted"/>
<keyword evidence="2" id="KW-1185">Reference proteome</keyword>
<dbReference type="InterPro" id="IPR006975">
    <property type="entry name" value="NifQ"/>
</dbReference>
<dbReference type="GO" id="GO:0009399">
    <property type="term" value="P:nitrogen fixation"/>
    <property type="evidence" value="ECO:0007669"/>
    <property type="project" value="InterPro"/>
</dbReference>